<proteinExistence type="predicted"/>
<evidence type="ECO:0000313" key="3">
    <source>
        <dbReference type="Proteomes" id="UP000736787"/>
    </source>
</evidence>
<gene>
    <name evidence="2" type="ORF">PC117_g22008</name>
</gene>
<dbReference type="PANTHER" id="PTHR48471">
    <property type="entry name" value="DDE TNP4 DOMAIN-CONTAINING PROTEIN"/>
    <property type="match status" value="1"/>
</dbReference>
<dbReference type="PANTHER" id="PTHR48471:SF1">
    <property type="entry name" value="DDE TNP4 DOMAIN-CONTAINING PROTEIN"/>
    <property type="match status" value="1"/>
</dbReference>
<feature type="transmembrane region" description="Helical" evidence="1">
    <location>
        <begin position="106"/>
        <end position="124"/>
    </location>
</feature>
<comment type="caution">
    <text evidence="2">The sequence shown here is derived from an EMBL/GenBank/DDBJ whole genome shotgun (WGS) entry which is preliminary data.</text>
</comment>
<evidence type="ECO:0000313" key="2">
    <source>
        <dbReference type="EMBL" id="KAG2900273.1"/>
    </source>
</evidence>
<organism evidence="2 3">
    <name type="scientific">Phytophthora cactorum</name>
    <dbReference type="NCBI Taxonomy" id="29920"/>
    <lineage>
        <taxon>Eukaryota</taxon>
        <taxon>Sar</taxon>
        <taxon>Stramenopiles</taxon>
        <taxon>Oomycota</taxon>
        <taxon>Peronosporomycetes</taxon>
        <taxon>Peronosporales</taxon>
        <taxon>Peronosporaceae</taxon>
        <taxon>Phytophthora</taxon>
    </lineage>
</organism>
<protein>
    <submittedName>
        <fullName evidence="2">Uncharacterized protein</fullName>
    </submittedName>
</protein>
<evidence type="ECO:0000256" key="1">
    <source>
        <dbReference type="SAM" id="Phobius"/>
    </source>
</evidence>
<reference evidence="2" key="1">
    <citation type="submission" date="2018-10" db="EMBL/GenBank/DDBJ databases">
        <title>Effector identification in a new, highly contiguous assembly of the strawberry crown rot pathogen Phytophthora cactorum.</title>
        <authorList>
            <person name="Armitage A.D."/>
            <person name="Nellist C.F."/>
            <person name="Bates H."/>
            <person name="Vickerstaff R.J."/>
            <person name="Harrison R.J."/>
        </authorList>
    </citation>
    <scope>NUCLEOTIDE SEQUENCE</scope>
    <source>
        <strain evidence="2">4040</strain>
    </source>
</reference>
<sequence>MSFALQEKLADPRITVPGTGVAADTAFPVSMGMQRRIVTPLKDGDVERAPIQYRLGMLAVSNAITSLRQAAEWGMGSAPQCYRKLQLSLPFNPTQRGRRISNIYRLYNIWLPIYLHSLRLILFLGNLSNKSQEALLTQPLAFFTALLTHLLLLLTPHFVLAALCIALATTIGPAVFPG</sequence>
<keyword evidence="1" id="KW-1133">Transmembrane helix</keyword>
<accession>A0A8T1BHW7</accession>
<dbReference type="EMBL" id="RCMK01001166">
    <property type="protein sequence ID" value="KAG2900273.1"/>
    <property type="molecule type" value="Genomic_DNA"/>
</dbReference>
<dbReference type="AlphaFoldDB" id="A0A8T1BHW7"/>
<dbReference type="Proteomes" id="UP000736787">
    <property type="component" value="Unassembled WGS sequence"/>
</dbReference>
<keyword evidence="1" id="KW-0472">Membrane</keyword>
<keyword evidence="1" id="KW-0812">Transmembrane</keyword>
<name>A0A8T1BHW7_9STRA</name>